<keyword evidence="3" id="KW-0804">Transcription</keyword>
<keyword evidence="2" id="KW-0238">DNA-binding</keyword>
<proteinExistence type="predicted"/>
<dbReference type="InterPro" id="IPR036390">
    <property type="entry name" value="WH_DNA-bd_sf"/>
</dbReference>
<keyword evidence="6" id="KW-1185">Reference proteome</keyword>
<name>A0ABP8QG32_9GAMM</name>
<dbReference type="SMART" id="SM00419">
    <property type="entry name" value="HTH_CRP"/>
    <property type="match status" value="1"/>
</dbReference>
<evidence type="ECO:0000256" key="2">
    <source>
        <dbReference type="ARBA" id="ARBA00023125"/>
    </source>
</evidence>
<comment type="caution">
    <text evidence="5">The sequence shown here is derived from an EMBL/GenBank/DDBJ whole genome shotgun (WGS) entry which is preliminary data.</text>
</comment>
<reference evidence="6" key="1">
    <citation type="journal article" date="2019" name="Int. J. Syst. Evol. Microbiol.">
        <title>The Global Catalogue of Microorganisms (GCM) 10K type strain sequencing project: providing services to taxonomists for standard genome sequencing and annotation.</title>
        <authorList>
            <consortium name="The Broad Institute Genomics Platform"/>
            <consortium name="The Broad Institute Genome Sequencing Center for Infectious Disease"/>
            <person name="Wu L."/>
            <person name="Ma J."/>
        </authorList>
    </citation>
    <scope>NUCLEOTIDE SEQUENCE [LARGE SCALE GENOMIC DNA]</scope>
    <source>
        <strain evidence="6">JCM 32226</strain>
    </source>
</reference>
<dbReference type="SUPFAM" id="SSF51206">
    <property type="entry name" value="cAMP-binding domain-like"/>
    <property type="match status" value="1"/>
</dbReference>
<dbReference type="Gene3D" id="2.60.120.10">
    <property type="entry name" value="Jelly Rolls"/>
    <property type="match status" value="1"/>
</dbReference>
<dbReference type="Pfam" id="PF13545">
    <property type="entry name" value="HTH_Crp_2"/>
    <property type="match status" value="1"/>
</dbReference>
<protein>
    <recommendedName>
        <fullName evidence="4">HTH crp-type domain-containing protein</fullName>
    </recommendedName>
</protein>
<evidence type="ECO:0000256" key="3">
    <source>
        <dbReference type="ARBA" id="ARBA00023163"/>
    </source>
</evidence>
<evidence type="ECO:0000259" key="4">
    <source>
        <dbReference type="PROSITE" id="PS51063"/>
    </source>
</evidence>
<evidence type="ECO:0000313" key="6">
    <source>
        <dbReference type="Proteomes" id="UP001501321"/>
    </source>
</evidence>
<dbReference type="RefSeq" id="WP_345014068.1">
    <property type="nucleotide sequence ID" value="NZ_BAABFC010000020.1"/>
</dbReference>
<dbReference type="EMBL" id="BAABFC010000020">
    <property type="protein sequence ID" value="GAA4502524.1"/>
    <property type="molecule type" value="Genomic_DNA"/>
</dbReference>
<dbReference type="InterPro" id="IPR012318">
    <property type="entry name" value="HTH_CRP"/>
</dbReference>
<sequence length="244" mass="26893">MPPSQPLAQATWPGDIATSLQQALLAIARPVDLLQQYNRLNPPPGIFYLEQGAVLLAIPDGQMKRSIGMALGPGDWWGFHAFNPEVHQLFSLMEVLLPPVAWLLPKAEVEGLGRQQPEVYKWLFAIALQQHGVRLQLNLNSWHSLPQRVAYLLLHLGDRCGQDLPEGLQLPISQQQLSLLAGISRPRLNEVLKQFELDGLLRLARGRILLLDLPGLRAPLQCLNLMFHDPGAGLVAPPGDGPAT</sequence>
<evidence type="ECO:0000256" key="1">
    <source>
        <dbReference type="ARBA" id="ARBA00023015"/>
    </source>
</evidence>
<dbReference type="InterPro" id="IPR014710">
    <property type="entry name" value="RmlC-like_jellyroll"/>
</dbReference>
<dbReference type="SUPFAM" id="SSF46785">
    <property type="entry name" value="Winged helix' DNA-binding domain"/>
    <property type="match status" value="1"/>
</dbReference>
<organism evidence="5 6">
    <name type="scientific">Pseudaeromonas paramecii</name>
    <dbReference type="NCBI Taxonomy" id="2138166"/>
    <lineage>
        <taxon>Bacteria</taxon>
        <taxon>Pseudomonadati</taxon>
        <taxon>Pseudomonadota</taxon>
        <taxon>Gammaproteobacteria</taxon>
        <taxon>Aeromonadales</taxon>
        <taxon>Aeromonadaceae</taxon>
        <taxon>Pseudaeromonas</taxon>
    </lineage>
</organism>
<keyword evidence="1" id="KW-0805">Transcription regulation</keyword>
<evidence type="ECO:0000313" key="5">
    <source>
        <dbReference type="EMBL" id="GAA4502524.1"/>
    </source>
</evidence>
<feature type="domain" description="HTH crp-type" evidence="4">
    <location>
        <begin position="143"/>
        <end position="214"/>
    </location>
</feature>
<gene>
    <name evidence="5" type="ORF">GCM10023095_27290</name>
</gene>
<dbReference type="Proteomes" id="UP001501321">
    <property type="component" value="Unassembled WGS sequence"/>
</dbReference>
<accession>A0ABP8QG32</accession>
<dbReference type="InterPro" id="IPR018490">
    <property type="entry name" value="cNMP-bd_dom_sf"/>
</dbReference>
<dbReference type="PROSITE" id="PS51063">
    <property type="entry name" value="HTH_CRP_2"/>
    <property type="match status" value="1"/>
</dbReference>